<dbReference type="PANTHER" id="PTHR47698">
    <property type="entry name" value="FATTY-ACID-BINDING PROTEIN 3, CHLOROPLASTIC"/>
    <property type="match status" value="1"/>
</dbReference>
<dbReference type="Proteomes" id="UP000696931">
    <property type="component" value="Unassembled WGS sequence"/>
</dbReference>
<evidence type="ECO:0000313" key="4">
    <source>
        <dbReference type="Proteomes" id="UP000696931"/>
    </source>
</evidence>
<dbReference type="PANTHER" id="PTHR47698:SF2">
    <property type="entry name" value="FATTY-ACID-BINDING PROTEIN 3, CHLOROPLASTIC"/>
    <property type="match status" value="1"/>
</dbReference>
<dbReference type="Pfam" id="PF16036">
    <property type="entry name" value="Chalcone_3"/>
    <property type="match status" value="1"/>
</dbReference>
<feature type="domain" description="Chalcone isomerase" evidence="2">
    <location>
        <begin position="26"/>
        <end position="187"/>
    </location>
</feature>
<reference evidence="3" key="1">
    <citation type="submission" date="2020-07" db="EMBL/GenBank/DDBJ databases">
        <title>Huge and variable diversity of episymbiotic CPR bacteria and DPANN archaea in groundwater ecosystems.</title>
        <authorList>
            <person name="He C.Y."/>
            <person name="Keren R."/>
            <person name="Whittaker M."/>
            <person name="Farag I.F."/>
            <person name="Doudna J."/>
            <person name="Cate J.H.D."/>
            <person name="Banfield J.F."/>
        </authorList>
    </citation>
    <scope>NUCLEOTIDE SEQUENCE</scope>
    <source>
        <strain evidence="3">NC_groundwater_1813_Pr3_B-0.1um_71_17</strain>
    </source>
</reference>
<dbReference type="InterPro" id="IPR016087">
    <property type="entry name" value="Chalcone_isomerase"/>
</dbReference>
<evidence type="ECO:0000256" key="1">
    <source>
        <dbReference type="SAM" id="SignalP"/>
    </source>
</evidence>
<proteinExistence type="predicted"/>
<feature type="signal peptide" evidence="1">
    <location>
        <begin position="1"/>
        <end position="24"/>
    </location>
</feature>
<dbReference type="GO" id="GO:0016872">
    <property type="term" value="F:intramolecular lyase activity"/>
    <property type="evidence" value="ECO:0007669"/>
    <property type="project" value="InterPro"/>
</dbReference>
<dbReference type="SUPFAM" id="SSF54626">
    <property type="entry name" value="Chalcone isomerase"/>
    <property type="match status" value="1"/>
</dbReference>
<evidence type="ECO:0000259" key="2">
    <source>
        <dbReference type="Pfam" id="PF16036"/>
    </source>
</evidence>
<organism evidence="3 4">
    <name type="scientific">Eiseniibacteriota bacterium</name>
    <dbReference type="NCBI Taxonomy" id="2212470"/>
    <lineage>
        <taxon>Bacteria</taxon>
        <taxon>Candidatus Eiseniibacteriota</taxon>
    </lineage>
</organism>
<dbReference type="InterPro" id="IPR016088">
    <property type="entry name" value="Chalcone_isomerase_3-sand"/>
</dbReference>
<gene>
    <name evidence="3" type="ORF">HZA61_12665</name>
</gene>
<feature type="chain" id="PRO_5037175571" evidence="1">
    <location>
        <begin position="25"/>
        <end position="188"/>
    </location>
</feature>
<evidence type="ECO:0000313" key="3">
    <source>
        <dbReference type="EMBL" id="MBI5170333.1"/>
    </source>
</evidence>
<accession>A0A933SHB3</accession>
<dbReference type="AlphaFoldDB" id="A0A933SHB3"/>
<keyword evidence="3" id="KW-0413">Isomerase</keyword>
<dbReference type="EMBL" id="JACRIW010000090">
    <property type="protein sequence ID" value="MBI5170333.1"/>
    <property type="molecule type" value="Genomic_DNA"/>
</dbReference>
<comment type="caution">
    <text evidence="3">The sequence shown here is derived from an EMBL/GenBank/DDBJ whole genome shotgun (WGS) entry which is preliminary data.</text>
</comment>
<keyword evidence="1" id="KW-0732">Signal</keyword>
<dbReference type="Gene3D" id="3.50.70.10">
    <property type="match status" value="1"/>
</dbReference>
<dbReference type="InterPro" id="IPR036298">
    <property type="entry name" value="Chalcone_isomerase_sf"/>
</dbReference>
<sequence>MKPFVRRLLAVSLLALSLAAVAQAAVLSGVTMPDQLTAGGHTLVLNGLGMRKVTIIKVYVGGLYLPAKSKDAAAIMAADAPRAIRMEFVRDVDKGRLTGGFREGFEKNAGARVASQKANFEKFLALVGDQKKGAVMTFTYVPGAGTVINIGGKDVATFEGKEFADALFSLWLGPVPPSGELRKGMLGL</sequence>
<protein>
    <submittedName>
        <fullName evidence="3">Chalcone isomerase family protein</fullName>
    </submittedName>
</protein>
<name>A0A933SHB3_UNCEI</name>